<gene>
    <name evidence="2" type="ORF">C8F04DRAFT_1276714</name>
</gene>
<evidence type="ECO:0000259" key="1">
    <source>
        <dbReference type="Pfam" id="PF12937"/>
    </source>
</evidence>
<evidence type="ECO:0000313" key="3">
    <source>
        <dbReference type="Proteomes" id="UP001218188"/>
    </source>
</evidence>
<name>A0AAD6WPM6_9AGAR</name>
<organism evidence="2 3">
    <name type="scientific">Mycena alexandri</name>
    <dbReference type="NCBI Taxonomy" id="1745969"/>
    <lineage>
        <taxon>Eukaryota</taxon>
        <taxon>Fungi</taxon>
        <taxon>Dikarya</taxon>
        <taxon>Basidiomycota</taxon>
        <taxon>Agaricomycotina</taxon>
        <taxon>Agaricomycetes</taxon>
        <taxon>Agaricomycetidae</taxon>
        <taxon>Agaricales</taxon>
        <taxon>Marasmiineae</taxon>
        <taxon>Mycenaceae</taxon>
        <taxon>Mycena</taxon>
    </lineage>
</organism>
<dbReference type="InterPro" id="IPR001810">
    <property type="entry name" value="F-box_dom"/>
</dbReference>
<dbReference type="SUPFAM" id="SSF52047">
    <property type="entry name" value="RNI-like"/>
    <property type="match status" value="1"/>
</dbReference>
<proteinExistence type="predicted"/>
<reference evidence="2" key="1">
    <citation type="submission" date="2023-03" db="EMBL/GenBank/DDBJ databases">
        <title>Massive genome expansion in bonnet fungi (Mycena s.s.) driven by repeated elements and novel gene families across ecological guilds.</title>
        <authorList>
            <consortium name="Lawrence Berkeley National Laboratory"/>
            <person name="Harder C.B."/>
            <person name="Miyauchi S."/>
            <person name="Viragh M."/>
            <person name="Kuo A."/>
            <person name="Thoen E."/>
            <person name="Andreopoulos B."/>
            <person name="Lu D."/>
            <person name="Skrede I."/>
            <person name="Drula E."/>
            <person name="Henrissat B."/>
            <person name="Morin E."/>
            <person name="Kohler A."/>
            <person name="Barry K."/>
            <person name="LaButti K."/>
            <person name="Morin E."/>
            <person name="Salamov A."/>
            <person name="Lipzen A."/>
            <person name="Mereny Z."/>
            <person name="Hegedus B."/>
            <person name="Baldrian P."/>
            <person name="Stursova M."/>
            <person name="Weitz H."/>
            <person name="Taylor A."/>
            <person name="Grigoriev I.V."/>
            <person name="Nagy L.G."/>
            <person name="Martin F."/>
            <person name="Kauserud H."/>
        </authorList>
    </citation>
    <scope>NUCLEOTIDE SEQUENCE</scope>
    <source>
        <strain evidence="2">CBHHK200</strain>
    </source>
</reference>
<sequence length="427" mass="48030">MSAPASVPILRLPAELLSSIFVDVVDPFHVDWLDIINARGHLVSVCARWRTVAASTPALWSRIYIAPAFLPSFISTSLGKTANADLFVQINPHVFRTIEQRGARRALKFLLPEEFLKQTVSLLRAEFHRVRSLEVFDGYMSQMLGVMEMVSTFQAQRLSSLRLSASDTYSNCDGVPSLPTGIRPTRLSVRRVEPLWKAPELYSEVTTLSLARLSWLRWADLQPILRSNLVLRELRLSNVQCSIPVSPAKVTLPNLTIFKLRYETKADRRFVGFIDMPSLQSFELLVSGSGTLDGVSQDMPNVLRSAVDVFVEVERYISDDLTEIVALCTSAHMINLRECRPLPYRALLRLRSYPNFSLPLLKVIKISDSLTKDDALALLALPFGGDLAVNEWVLGDWVCREWRMVDGKLTRKVIEGDSGRAGFLVRN</sequence>
<dbReference type="EMBL" id="JARJCM010000308">
    <property type="protein sequence ID" value="KAJ7019071.1"/>
    <property type="molecule type" value="Genomic_DNA"/>
</dbReference>
<dbReference type="Pfam" id="PF12937">
    <property type="entry name" value="F-box-like"/>
    <property type="match status" value="1"/>
</dbReference>
<accession>A0AAD6WPM6</accession>
<dbReference type="AlphaFoldDB" id="A0AAD6WPM6"/>
<feature type="domain" description="F-box" evidence="1">
    <location>
        <begin position="9"/>
        <end position="65"/>
    </location>
</feature>
<dbReference type="Gene3D" id="1.20.1280.50">
    <property type="match status" value="1"/>
</dbReference>
<evidence type="ECO:0000313" key="2">
    <source>
        <dbReference type="EMBL" id="KAJ7019071.1"/>
    </source>
</evidence>
<comment type="caution">
    <text evidence="2">The sequence shown here is derived from an EMBL/GenBank/DDBJ whole genome shotgun (WGS) entry which is preliminary data.</text>
</comment>
<keyword evidence="3" id="KW-1185">Reference proteome</keyword>
<protein>
    <recommendedName>
        <fullName evidence="1">F-box domain-containing protein</fullName>
    </recommendedName>
</protein>
<dbReference type="Proteomes" id="UP001218188">
    <property type="component" value="Unassembled WGS sequence"/>
</dbReference>